<feature type="domain" description="Flavodoxin-like fold" evidence="3">
    <location>
        <begin position="6"/>
        <end position="189"/>
    </location>
</feature>
<dbReference type="PANTHER" id="PTHR10204:SF34">
    <property type="entry name" value="NAD(P)H DEHYDROGENASE [QUINONE] 1 ISOFORM 1"/>
    <property type="match status" value="1"/>
</dbReference>
<dbReference type="InterPro" id="IPR029039">
    <property type="entry name" value="Flavoprotein-like_sf"/>
</dbReference>
<dbReference type="AlphaFoldDB" id="A0A448HHF3"/>
<name>A0A448HHF3_9ACTO</name>
<dbReference type="KEGG" id="ahw:NCTC11636_01605"/>
<dbReference type="EMBL" id="LR134350">
    <property type="protein sequence ID" value="VEG28565.1"/>
    <property type="molecule type" value="Genomic_DNA"/>
</dbReference>
<dbReference type="OrthoDB" id="9798454at2"/>
<evidence type="ECO:0000313" key="5">
    <source>
        <dbReference type="Proteomes" id="UP000266895"/>
    </source>
</evidence>
<keyword evidence="2" id="KW-0560">Oxidoreductase</keyword>
<dbReference type="RefSeq" id="WP_126382654.1">
    <property type="nucleotide sequence ID" value="NZ_LR134350.1"/>
</dbReference>
<dbReference type="Proteomes" id="UP000266895">
    <property type="component" value="Chromosome"/>
</dbReference>
<dbReference type="Pfam" id="PF02525">
    <property type="entry name" value="Flavodoxin_2"/>
    <property type="match status" value="1"/>
</dbReference>
<evidence type="ECO:0000256" key="1">
    <source>
        <dbReference type="ARBA" id="ARBA00006252"/>
    </source>
</evidence>
<dbReference type="GO" id="GO:0003955">
    <property type="term" value="F:NAD(P)H dehydrogenase (quinone) activity"/>
    <property type="evidence" value="ECO:0007669"/>
    <property type="project" value="TreeGrafter"/>
</dbReference>
<reference evidence="4 5" key="1">
    <citation type="submission" date="2018-12" db="EMBL/GenBank/DDBJ databases">
        <authorList>
            <consortium name="Pathogen Informatics"/>
        </authorList>
    </citation>
    <scope>NUCLEOTIDE SEQUENCE [LARGE SCALE GENOMIC DNA]</scope>
    <source>
        <strain evidence="4 5">NCTC11636</strain>
    </source>
</reference>
<dbReference type="PANTHER" id="PTHR10204">
    <property type="entry name" value="NAD P H OXIDOREDUCTASE-RELATED"/>
    <property type="match status" value="1"/>
</dbReference>
<gene>
    <name evidence="4" type="ORF">NCTC11636_01605</name>
</gene>
<accession>A0A448HHF3</accession>
<evidence type="ECO:0000313" key="4">
    <source>
        <dbReference type="EMBL" id="VEG28565.1"/>
    </source>
</evidence>
<proteinExistence type="inferred from homology"/>
<evidence type="ECO:0000256" key="2">
    <source>
        <dbReference type="ARBA" id="ARBA00023002"/>
    </source>
</evidence>
<dbReference type="Gene3D" id="3.40.50.360">
    <property type="match status" value="1"/>
</dbReference>
<comment type="similarity">
    <text evidence="1">Belongs to the NAD(P)H dehydrogenase (quinone) family.</text>
</comment>
<organism evidence="4 5">
    <name type="scientific">Actinomyces howellii</name>
    <dbReference type="NCBI Taxonomy" id="52771"/>
    <lineage>
        <taxon>Bacteria</taxon>
        <taxon>Bacillati</taxon>
        <taxon>Actinomycetota</taxon>
        <taxon>Actinomycetes</taxon>
        <taxon>Actinomycetales</taxon>
        <taxon>Actinomycetaceae</taxon>
        <taxon>Actinomyces</taxon>
    </lineage>
</organism>
<dbReference type="GO" id="GO:0005829">
    <property type="term" value="C:cytosol"/>
    <property type="evidence" value="ECO:0007669"/>
    <property type="project" value="TreeGrafter"/>
</dbReference>
<dbReference type="InterPro" id="IPR051545">
    <property type="entry name" value="NAD(P)H_dehydrogenase_qn"/>
</dbReference>
<evidence type="ECO:0000259" key="3">
    <source>
        <dbReference type="Pfam" id="PF02525"/>
    </source>
</evidence>
<dbReference type="InterPro" id="IPR003680">
    <property type="entry name" value="Flavodoxin_fold"/>
</dbReference>
<sequence length="202" mass="22472">MPLTPRTVVIYAHPYNKSLCHGILEAVIRGLESSGQDYDVIDLHADGFDPRYTADELALFSTGGTIDPLVKRYQELLSRATRLIIIAPVWWSEPPATVKGFIDKVMKRTWAYDATPSGLKGRLTHIRQVLLMTTSAAPTWYLRVACGNAIPRVFLGTTLRQLGMRGRKWVNYGRVEHGGPERRRAHLAKVARLAATPAPGRG</sequence>
<keyword evidence="5" id="KW-1185">Reference proteome</keyword>
<dbReference type="SUPFAM" id="SSF52218">
    <property type="entry name" value="Flavoproteins"/>
    <property type="match status" value="1"/>
</dbReference>
<protein>
    <submittedName>
        <fullName evidence="4">NADPH-quinone reductase (Modulator of drug activity B)</fullName>
    </submittedName>
</protein>